<feature type="compositionally biased region" description="Polar residues" evidence="1">
    <location>
        <begin position="168"/>
        <end position="177"/>
    </location>
</feature>
<feature type="compositionally biased region" description="Acidic residues" evidence="1">
    <location>
        <begin position="50"/>
        <end position="59"/>
    </location>
</feature>
<evidence type="ECO:0000313" key="2">
    <source>
        <dbReference type="EMBL" id="EKM58856.1"/>
    </source>
</evidence>
<evidence type="ECO:0000313" key="3">
    <source>
        <dbReference type="Proteomes" id="UP000008370"/>
    </source>
</evidence>
<feature type="region of interest" description="Disordered" evidence="1">
    <location>
        <begin position="38"/>
        <end position="177"/>
    </location>
</feature>
<dbReference type="HOGENOM" id="CLU_1806896_0_0_1"/>
<feature type="compositionally biased region" description="Acidic residues" evidence="1">
    <location>
        <begin position="126"/>
        <end position="135"/>
    </location>
</feature>
<dbReference type="GeneID" id="18914938"/>
<dbReference type="AlphaFoldDB" id="K5V7X6"/>
<dbReference type="Proteomes" id="UP000008370">
    <property type="component" value="Unassembled WGS sequence"/>
</dbReference>
<gene>
    <name evidence="2" type="ORF">PHACADRAFT_25051</name>
</gene>
<accession>K5V7X6</accession>
<feature type="compositionally biased region" description="Basic and acidic residues" evidence="1">
    <location>
        <begin position="72"/>
        <end position="92"/>
    </location>
</feature>
<protein>
    <submittedName>
        <fullName evidence="2">Uncharacterized protein</fullName>
    </submittedName>
</protein>
<proteinExistence type="predicted"/>
<reference evidence="2 3" key="1">
    <citation type="journal article" date="2012" name="BMC Genomics">
        <title>Comparative genomics of the white-rot fungi, Phanerochaete carnosa and P. chrysosporium, to elucidate the genetic basis of the distinct wood types they colonize.</title>
        <authorList>
            <person name="Suzuki H."/>
            <person name="MacDonald J."/>
            <person name="Syed K."/>
            <person name="Salamov A."/>
            <person name="Hori C."/>
            <person name="Aerts A."/>
            <person name="Henrissat B."/>
            <person name="Wiebenga A."/>
            <person name="vanKuyk P.A."/>
            <person name="Barry K."/>
            <person name="Lindquist E."/>
            <person name="LaButti K."/>
            <person name="Lapidus A."/>
            <person name="Lucas S."/>
            <person name="Coutinho P."/>
            <person name="Gong Y."/>
            <person name="Samejima M."/>
            <person name="Mahadevan R."/>
            <person name="Abou-Zaid M."/>
            <person name="de Vries R.P."/>
            <person name="Igarashi K."/>
            <person name="Yadav J.S."/>
            <person name="Grigoriev I.V."/>
            <person name="Master E.R."/>
        </authorList>
    </citation>
    <scope>NUCLEOTIDE SEQUENCE [LARGE SCALE GENOMIC DNA]</scope>
    <source>
        <strain evidence="2 3">HHB-10118-sp</strain>
    </source>
</reference>
<dbReference type="RefSeq" id="XP_007391291.1">
    <property type="nucleotide sequence ID" value="XM_007391229.1"/>
</dbReference>
<sequence length="177" mass="19598">MPQPSSRGAKRRCHCKATCGKLLSYWSRWRHKRRMEVLGRADEIQSSETAESDEEEVEDTPFNGSDFEPDGDEFKPGDDEFEPGDIKFEHGADVNNMDVDEPSEVEYGYLAEDESELLDSGGADSSESEVDEEMSESTTSSTSSNLGRRPDDIDDEGLGELGFDSGSNISADSNDEY</sequence>
<dbReference type="EMBL" id="JH930469">
    <property type="protein sequence ID" value="EKM58856.1"/>
    <property type="molecule type" value="Genomic_DNA"/>
</dbReference>
<keyword evidence="3" id="KW-1185">Reference proteome</keyword>
<organism evidence="2 3">
    <name type="scientific">Phanerochaete carnosa (strain HHB-10118-sp)</name>
    <name type="common">White-rot fungus</name>
    <name type="synonym">Peniophora carnosa</name>
    <dbReference type="NCBI Taxonomy" id="650164"/>
    <lineage>
        <taxon>Eukaryota</taxon>
        <taxon>Fungi</taxon>
        <taxon>Dikarya</taxon>
        <taxon>Basidiomycota</taxon>
        <taxon>Agaricomycotina</taxon>
        <taxon>Agaricomycetes</taxon>
        <taxon>Polyporales</taxon>
        <taxon>Phanerochaetaceae</taxon>
        <taxon>Phanerochaete</taxon>
    </lineage>
</organism>
<name>K5V7X6_PHACS</name>
<dbReference type="KEGG" id="pco:PHACADRAFT_25051"/>
<dbReference type="InParanoid" id="K5V7X6"/>
<evidence type="ECO:0000256" key="1">
    <source>
        <dbReference type="SAM" id="MobiDB-lite"/>
    </source>
</evidence>